<evidence type="ECO:0000256" key="2">
    <source>
        <dbReference type="ARBA" id="ARBA00001958"/>
    </source>
</evidence>
<name>A0A1N7Q9Z7_9GAMM</name>
<comment type="cofactor">
    <cofactor evidence="2">
        <name>K(+)</name>
        <dbReference type="ChEBI" id="CHEBI:29103"/>
    </cofactor>
</comment>
<evidence type="ECO:0000256" key="5">
    <source>
        <dbReference type="ARBA" id="ARBA00011738"/>
    </source>
</evidence>
<dbReference type="InterPro" id="IPR043129">
    <property type="entry name" value="ATPase_NBD"/>
</dbReference>
<evidence type="ECO:0000256" key="10">
    <source>
        <dbReference type="ARBA" id="ARBA00022777"/>
    </source>
</evidence>
<dbReference type="EMBL" id="FTOH01000017">
    <property type="protein sequence ID" value="SIT19682.1"/>
    <property type="molecule type" value="Genomic_DNA"/>
</dbReference>
<feature type="binding site" evidence="16">
    <location>
        <position position="86"/>
    </location>
    <ligand>
        <name>substrate</name>
    </ligand>
</feature>
<comment type="function">
    <text evidence="16">Catalyzes the phosphorylation of pantothenate (Pan), the first step in CoA biosynthesis.</text>
</comment>
<dbReference type="STRING" id="484498.SAMN05421686_1176"/>
<dbReference type="PANTHER" id="PTHR34265:SF1">
    <property type="entry name" value="TYPE III PANTOTHENATE KINASE"/>
    <property type="match status" value="1"/>
</dbReference>
<keyword evidence="9 16" id="KW-0547">Nucleotide-binding</keyword>
<keyword evidence="12 16" id="KW-0630">Potassium</keyword>
<gene>
    <name evidence="16" type="primary">coaX</name>
    <name evidence="17" type="ORF">SAMN05421686_1176</name>
</gene>
<dbReference type="GO" id="GO:0015937">
    <property type="term" value="P:coenzyme A biosynthetic process"/>
    <property type="evidence" value="ECO:0007669"/>
    <property type="project" value="UniProtKB-UniRule"/>
</dbReference>
<dbReference type="GO" id="GO:0005524">
    <property type="term" value="F:ATP binding"/>
    <property type="evidence" value="ECO:0007669"/>
    <property type="project" value="UniProtKB-UniRule"/>
</dbReference>
<evidence type="ECO:0000256" key="11">
    <source>
        <dbReference type="ARBA" id="ARBA00022840"/>
    </source>
</evidence>
<dbReference type="UniPathway" id="UPA00241">
    <property type="reaction ID" value="UER00352"/>
</dbReference>
<evidence type="ECO:0000256" key="8">
    <source>
        <dbReference type="ARBA" id="ARBA00022679"/>
    </source>
</evidence>
<comment type="similarity">
    <text evidence="14 16">Belongs to the type III pantothenate kinase family.</text>
</comment>
<dbReference type="InterPro" id="IPR004619">
    <property type="entry name" value="Type_III_PanK"/>
</dbReference>
<evidence type="ECO:0000256" key="12">
    <source>
        <dbReference type="ARBA" id="ARBA00022958"/>
    </source>
</evidence>
<keyword evidence="8 16" id="KW-0808">Transferase</keyword>
<keyword evidence="10 16" id="KW-0418">Kinase</keyword>
<comment type="subunit">
    <text evidence="5 16">Homodimer.</text>
</comment>
<dbReference type="GO" id="GO:0005737">
    <property type="term" value="C:cytoplasm"/>
    <property type="evidence" value="ECO:0007669"/>
    <property type="project" value="UniProtKB-SubCell"/>
</dbReference>
<dbReference type="Pfam" id="PF03309">
    <property type="entry name" value="Pan_kinase"/>
    <property type="match status" value="1"/>
</dbReference>
<dbReference type="CDD" id="cd24015">
    <property type="entry name" value="ASKHA_NBD_PanK-III"/>
    <property type="match status" value="1"/>
</dbReference>
<evidence type="ECO:0000256" key="9">
    <source>
        <dbReference type="ARBA" id="ARBA00022741"/>
    </source>
</evidence>
<evidence type="ECO:0000256" key="13">
    <source>
        <dbReference type="ARBA" id="ARBA00022993"/>
    </source>
</evidence>
<evidence type="ECO:0000256" key="15">
    <source>
        <dbReference type="ARBA" id="ARBA00040883"/>
    </source>
</evidence>
<dbReference type="Proteomes" id="UP000185639">
    <property type="component" value="Unassembled WGS sequence"/>
</dbReference>
<keyword evidence="11 16" id="KW-0067">ATP-binding</keyword>
<evidence type="ECO:0000256" key="7">
    <source>
        <dbReference type="ARBA" id="ARBA00022490"/>
    </source>
</evidence>
<dbReference type="SUPFAM" id="SSF53067">
    <property type="entry name" value="Actin-like ATPase domain"/>
    <property type="match status" value="2"/>
</dbReference>
<keyword evidence="18" id="KW-1185">Reference proteome</keyword>
<organism evidence="17 18">
    <name type="scientific">Thalassolituus maritimus</name>
    <dbReference type="NCBI Taxonomy" id="484498"/>
    <lineage>
        <taxon>Bacteria</taxon>
        <taxon>Pseudomonadati</taxon>
        <taxon>Pseudomonadota</taxon>
        <taxon>Gammaproteobacteria</taxon>
        <taxon>Oceanospirillales</taxon>
        <taxon>Oceanospirillaceae</taxon>
        <taxon>Thalassolituus</taxon>
    </lineage>
</organism>
<accession>A0A1N7Q9Z7</accession>
<evidence type="ECO:0000256" key="1">
    <source>
        <dbReference type="ARBA" id="ARBA00001206"/>
    </source>
</evidence>
<keyword evidence="16" id="KW-0479">Metal-binding</keyword>
<dbReference type="AlphaFoldDB" id="A0A1N7Q9Z7"/>
<dbReference type="Gene3D" id="3.30.420.40">
    <property type="match status" value="2"/>
</dbReference>
<dbReference type="NCBIfam" id="TIGR00671">
    <property type="entry name" value="baf"/>
    <property type="match status" value="1"/>
</dbReference>
<dbReference type="GO" id="GO:0004594">
    <property type="term" value="F:pantothenate kinase activity"/>
    <property type="evidence" value="ECO:0007669"/>
    <property type="project" value="UniProtKB-UniRule"/>
</dbReference>
<comment type="subcellular location">
    <subcellularLocation>
        <location evidence="3 16">Cytoplasm</location>
    </subcellularLocation>
</comment>
<comment type="cofactor">
    <cofactor evidence="16">
        <name>NH4(+)</name>
        <dbReference type="ChEBI" id="CHEBI:28938"/>
    </cofactor>
    <cofactor evidence="16">
        <name>K(+)</name>
        <dbReference type="ChEBI" id="CHEBI:29103"/>
    </cofactor>
    <text evidence="16">A monovalent cation. Ammonium or potassium.</text>
</comment>
<feature type="binding site" evidence="16">
    <location>
        <position position="118"/>
    </location>
    <ligand>
        <name>ATP</name>
        <dbReference type="ChEBI" id="CHEBI:30616"/>
    </ligand>
</feature>
<evidence type="ECO:0000256" key="16">
    <source>
        <dbReference type="HAMAP-Rule" id="MF_01274"/>
    </source>
</evidence>
<evidence type="ECO:0000256" key="3">
    <source>
        <dbReference type="ARBA" id="ARBA00004496"/>
    </source>
</evidence>
<evidence type="ECO:0000256" key="4">
    <source>
        <dbReference type="ARBA" id="ARBA00005225"/>
    </source>
</evidence>
<feature type="binding site" evidence="16">
    <location>
        <position position="115"/>
    </location>
    <ligand>
        <name>K(+)</name>
        <dbReference type="ChEBI" id="CHEBI:29103"/>
    </ligand>
</feature>
<dbReference type="EC" id="2.7.1.33" evidence="6 16"/>
<protein>
    <recommendedName>
        <fullName evidence="15 16">Type III pantothenate kinase</fullName>
        <ecNumber evidence="6 16">2.7.1.33</ecNumber>
    </recommendedName>
    <alternativeName>
        <fullName evidence="16">PanK-III</fullName>
    </alternativeName>
    <alternativeName>
        <fullName evidence="16">Pantothenic acid kinase</fullName>
    </alternativeName>
</protein>
<feature type="binding site" evidence="16">
    <location>
        <begin position="93"/>
        <end position="96"/>
    </location>
    <ligand>
        <name>substrate</name>
    </ligand>
</feature>
<dbReference type="PANTHER" id="PTHR34265">
    <property type="entry name" value="TYPE III PANTOTHENATE KINASE"/>
    <property type="match status" value="1"/>
</dbReference>
<comment type="pathway">
    <text evidence="4 16">Cofactor biosynthesis; coenzyme A biosynthesis; CoA from (R)-pantothenate: step 1/5.</text>
</comment>
<dbReference type="HAMAP" id="MF_01274">
    <property type="entry name" value="Pantothen_kinase_3"/>
    <property type="match status" value="1"/>
</dbReference>
<feature type="active site" description="Proton acceptor" evidence="16">
    <location>
        <position position="95"/>
    </location>
</feature>
<evidence type="ECO:0000313" key="17">
    <source>
        <dbReference type="EMBL" id="SIT19682.1"/>
    </source>
</evidence>
<evidence type="ECO:0000256" key="6">
    <source>
        <dbReference type="ARBA" id="ARBA00012102"/>
    </source>
</evidence>
<dbReference type="RefSeq" id="WP_076518143.1">
    <property type="nucleotide sequence ID" value="NZ_FTOH01000017.1"/>
</dbReference>
<evidence type="ECO:0000313" key="18">
    <source>
        <dbReference type="Proteomes" id="UP000185639"/>
    </source>
</evidence>
<reference evidence="18" key="1">
    <citation type="submission" date="2017-01" db="EMBL/GenBank/DDBJ databases">
        <authorList>
            <person name="Varghese N."/>
            <person name="Submissions S."/>
        </authorList>
    </citation>
    <scope>NUCLEOTIDE SEQUENCE [LARGE SCALE GENOMIC DNA]</scope>
    <source>
        <strain evidence="18">DSM 24913</strain>
    </source>
</reference>
<feature type="binding site" evidence="16">
    <location>
        <position position="172"/>
    </location>
    <ligand>
        <name>substrate</name>
    </ligand>
</feature>
<keyword evidence="13 16" id="KW-0173">Coenzyme A biosynthesis</keyword>
<dbReference type="GO" id="GO:0046872">
    <property type="term" value="F:metal ion binding"/>
    <property type="evidence" value="ECO:0007669"/>
    <property type="project" value="UniProtKB-KW"/>
</dbReference>
<sequence length="233" mass="25672">MSVLLIDIGNTRIKWQTRQRGEILAEGHVDKNKAPHYAWPDSIDEVAVSSVSTNEELRELFNARYGNRLRWIANPVEGHAGFHHCYAEPKRLGVDRWLAMLGARAVFNDDLLVVDAGTALTLDLLDKTNQHLGGYIVPGIQMAQRALFGGTDRVRPFSDEQHDTNLAPGKSTVACVKAGVLHQQVALVKSVAENHKDFRLVVTGGDGAQLADWLDSGYYPNLIFDGMELLCAG</sequence>
<proteinExistence type="inferred from homology"/>
<feature type="binding site" evidence="16">
    <location>
        <begin position="7"/>
        <end position="14"/>
    </location>
    <ligand>
        <name>ATP</name>
        <dbReference type="ChEBI" id="CHEBI:30616"/>
    </ligand>
</feature>
<comment type="catalytic activity">
    <reaction evidence="1 16">
        <text>(R)-pantothenate + ATP = (R)-4'-phosphopantothenate + ADP + H(+)</text>
        <dbReference type="Rhea" id="RHEA:16373"/>
        <dbReference type="ChEBI" id="CHEBI:10986"/>
        <dbReference type="ChEBI" id="CHEBI:15378"/>
        <dbReference type="ChEBI" id="CHEBI:29032"/>
        <dbReference type="ChEBI" id="CHEBI:30616"/>
        <dbReference type="ChEBI" id="CHEBI:456216"/>
        <dbReference type="EC" id="2.7.1.33"/>
    </reaction>
</comment>
<evidence type="ECO:0000256" key="14">
    <source>
        <dbReference type="ARBA" id="ARBA00038036"/>
    </source>
</evidence>
<keyword evidence="7 16" id="KW-0963">Cytoplasm</keyword>